<keyword evidence="2" id="KW-1185">Reference proteome</keyword>
<protein>
    <recommendedName>
        <fullName evidence="3">Addiction module toxin RelE</fullName>
    </recommendedName>
</protein>
<accession>A0AAE3KSS7</accession>
<dbReference type="Proteomes" id="UP001204144">
    <property type="component" value="Unassembled WGS sequence"/>
</dbReference>
<dbReference type="AlphaFoldDB" id="A0AAE3KSS7"/>
<evidence type="ECO:0000313" key="1">
    <source>
        <dbReference type="EMBL" id="MCP9763403.1"/>
    </source>
</evidence>
<evidence type="ECO:0000313" key="2">
    <source>
        <dbReference type="Proteomes" id="UP001204144"/>
    </source>
</evidence>
<evidence type="ECO:0008006" key="3">
    <source>
        <dbReference type="Google" id="ProtNLM"/>
    </source>
</evidence>
<comment type="caution">
    <text evidence="1">The sequence shown here is derived from an EMBL/GenBank/DDBJ whole genome shotgun (WGS) entry which is preliminary data.</text>
</comment>
<dbReference type="RefSeq" id="WP_255037184.1">
    <property type="nucleotide sequence ID" value="NZ_RJUF01000027.1"/>
</dbReference>
<reference evidence="1 2" key="1">
    <citation type="submission" date="2018-11" db="EMBL/GenBank/DDBJ databases">
        <title>Novel bacteria species description.</title>
        <authorList>
            <person name="Han J.-H."/>
        </authorList>
    </citation>
    <scope>NUCLEOTIDE SEQUENCE [LARGE SCALE GENOMIC DNA]</scope>
    <source>
        <strain evidence="1 2">KCTC23259</strain>
    </source>
</reference>
<name>A0AAE3KSS7_9BACT</name>
<dbReference type="InterPro" id="IPR009387">
    <property type="entry name" value="HigB-2"/>
</dbReference>
<gene>
    <name evidence="1" type="ORF">EGI31_10570</name>
</gene>
<sequence length="112" mass="12815">MKSKNFELIPILPFQKQAKKLIKKYPSLKSELLELFELLKADPIIGVNIGSQCYKIRLAISSKNKGKSAGARVIINVFIDEKEVYLLSIYDKSEKSSISEKELKELIKWINT</sequence>
<organism evidence="1 2">
    <name type="scientific">Lacihabitans soyangensis</name>
    <dbReference type="NCBI Taxonomy" id="869394"/>
    <lineage>
        <taxon>Bacteria</taxon>
        <taxon>Pseudomonadati</taxon>
        <taxon>Bacteroidota</taxon>
        <taxon>Cytophagia</taxon>
        <taxon>Cytophagales</taxon>
        <taxon>Leadbetterellaceae</taxon>
        <taxon>Lacihabitans</taxon>
    </lineage>
</organism>
<proteinExistence type="predicted"/>
<dbReference type="Pfam" id="PF06296">
    <property type="entry name" value="RelE"/>
    <property type="match status" value="1"/>
</dbReference>
<dbReference type="EMBL" id="RJUF01000027">
    <property type="protein sequence ID" value="MCP9763403.1"/>
    <property type="molecule type" value="Genomic_DNA"/>
</dbReference>